<sequence length="384" mass="42088">MKKRSDKCRVLDEIFQSLSPAVHRASTVVFDSLEEFVQRKDRQPDGFSYGVTGTPTARELERRIAQLEGGGHCIAVPSGAAALMTTLMSFVRAGDHLLVSASCYGALQSFVSRWLANLGVDVQIFDPSIAAEMSGLIRSNTRMICLEAPGSVTMEIADIPTVVDIARRAGVLTMMDNTWASPLGLKPLDLGVDFAIEAATKYIGGHSDLLLGAVSTRSYAHYASLRDAQDVLGQQASPDDCFLALRGLETFELRFSAQAASALRVARWLSEQKTVDEVLFPALPGSRGHERWKTWFTGHGCLMSIIMRPAADTAYAEFFSRLRRFSIGASWGGVHSLAAFFPESLQRDRPFVLTQRPIIRLSIGLENCDLLIEDLHGAMEAFAR</sequence>
<evidence type="ECO:0000313" key="11">
    <source>
        <dbReference type="Proteomes" id="UP000235347"/>
    </source>
</evidence>
<evidence type="ECO:0000256" key="5">
    <source>
        <dbReference type="ARBA" id="ARBA00046315"/>
    </source>
</evidence>
<evidence type="ECO:0000256" key="3">
    <source>
        <dbReference type="ARBA" id="ARBA00022898"/>
    </source>
</evidence>
<dbReference type="InterPro" id="IPR006233">
    <property type="entry name" value="Cys_b_lyase_bac"/>
</dbReference>
<dbReference type="SUPFAM" id="SSF53383">
    <property type="entry name" value="PLP-dependent transferases"/>
    <property type="match status" value="1"/>
</dbReference>
<evidence type="ECO:0000313" key="10">
    <source>
        <dbReference type="EMBL" id="PMS21479.1"/>
    </source>
</evidence>
<dbReference type="PIRSF" id="PIRSF001434">
    <property type="entry name" value="CGS"/>
    <property type="match status" value="1"/>
</dbReference>
<dbReference type="Gene3D" id="3.90.1150.10">
    <property type="entry name" value="Aspartate Aminotransferase, domain 1"/>
    <property type="match status" value="1"/>
</dbReference>
<comment type="pathway">
    <text evidence="5">Amino-acid biosynthesis; L-methionine biosynthesis via de novo pathway; L-homocysteine from L-cystathionine: step 1/1.</text>
</comment>
<evidence type="ECO:0000256" key="6">
    <source>
        <dbReference type="ARBA" id="ARBA00047517"/>
    </source>
</evidence>
<name>A0A2N7VWF8_9BURK</name>
<protein>
    <submittedName>
        <fullName evidence="10">Cystathionine beta-lyase</fullName>
    </submittedName>
</protein>
<dbReference type="GO" id="GO:0019450">
    <property type="term" value="P:L-cysteine catabolic process to pyruvate"/>
    <property type="evidence" value="ECO:0007669"/>
    <property type="project" value="TreeGrafter"/>
</dbReference>
<dbReference type="Gene3D" id="3.40.640.10">
    <property type="entry name" value="Type I PLP-dependent aspartate aminotransferase-like (Major domain)"/>
    <property type="match status" value="1"/>
</dbReference>
<proteinExistence type="inferred from homology"/>
<accession>A0A2N7VWF8</accession>
<comment type="catalytic activity">
    <reaction evidence="7">
        <text>an S-substituted L-cysteine + H2O = a thiol + pyruvate + NH4(+)</text>
        <dbReference type="Rhea" id="RHEA:18121"/>
        <dbReference type="ChEBI" id="CHEBI:15361"/>
        <dbReference type="ChEBI" id="CHEBI:15377"/>
        <dbReference type="ChEBI" id="CHEBI:28938"/>
        <dbReference type="ChEBI" id="CHEBI:29256"/>
        <dbReference type="ChEBI" id="CHEBI:58717"/>
        <dbReference type="EC" id="4.4.1.13"/>
    </reaction>
</comment>
<dbReference type="InterPro" id="IPR000277">
    <property type="entry name" value="Cys/Met-Metab_PyrdxlP-dep_enz"/>
</dbReference>
<dbReference type="EMBL" id="PNYB01000016">
    <property type="protein sequence ID" value="PMS21479.1"/>
    <property type="molecule type" value="Genomic_DNA"/>
</dbReference>
<dbReference type="InterPro" id="IPR054542">
    <property type="entry name" value="Cys_met_metab_PP"/>
</dbReference>
<evidence type="ECO:0000256" key="4">
    <source>
        <dbReference type="ARBA" id="ARBA00023239"/>
    </source>
</evidence>
<evidence type="ECO:0000256" key="9">
    <source>
        <dbReference type="RuleBase" id="RU362118"/>
    </source>
</evidence>
<feature type="modified residue" description="N6-(pyridoxal phosphate)lysine" evidence="8">
    <location>
        <position position="201"/>
    </location>
</feature>
<dbReference type="InterPro" id="IPR015422">
    <property type="entry name" value="PyrdxlP-dep_Trfase_small"/>
</dbReference>
<evidence type="ECO:0000256" key="1">
    <source>
        <dbReference type="ARBA" id="ARBA00001933"/>
    </source>
</evidence>
<dbReference type="PANTHER" id="PTHR43500:SF1">
    <property type="entry name" value="CYSTATHIONINE BETA-LYASE-RELATED"/>
    <property type="match status" value="1"/>
</dbReference>
<dbReference type="Proteomes" id="UP000235347">
    <property type="component" value="Unassembled WGS sequence"/>
</dbReference>
<keyword evidence="11" id="KW-1185">Reference proteome</keyword>
<comment type="similarity">
    <text evidence="2 9">Belongs to the trans-sulfuration enzymes family.</text>
</comment>
<comment type="catalytic activity">
    <reaction evidence="6">
        <text>L,L-cystathionine + H2O = L-homocysteine + pyruvate + NH4(+)</text>
        <dbReference type="Rhea" id="RHEA:13965"/>
        <dbReference type="ChEBI" id="CHEBI:15361"/>
        <dbReference type="ChEBI" id="CHEBI:15377"/>
        <dbReference type="ChEBI" id="CHEBI:28938"/>
        <dbReference type="ChEBI" id="CHEBI:58161"/>
        <dbReference type="ChEBI" id="CHEBI:58199"/>
    </reaction>
</comment>
<organism evidence="10 11">
    <name type="scientific">Trinickia soli</name>
    <dbReference type="NCBI Taxonomy" id="380675"/>
    <lineage>
        <taxon>Bacteria</taxon>
        <taxon>Pseudomonadati</taxon>
        <taxon>Pseudomonadota</taxon>
        <taxon>Betaproteobacteria</taxon>
        <taxon>Burkholderiales</taxon>
        <taxon>Burkholderiaceae</taxon>
        <taxon>Trinickia</taxon>
    </lineage>
</organism>
<dbReference type="PROSITE" id="PS00868">
    <property type="entry name" value="CYS_MET_METAB_PP"/>
    <property type="match status" value="1"/>
</dbReference>
<evidence type="ECO:0000256" key="8">
    <source>
        <dbReference type="PIRSR" id="PIRSR001434-2"/>
    </source>
</evidence>
<keyword evidence="4 10" id="KW-0456">Lyase</keyword>
<dbReference type="AlphaFoldDB" id="A0A2N7VWF8"/>
<reference evidence="10 11" key="1">
    <citation type="submission" date="2018-01" db="EMBL/GenBank/DDBJ databases">
        <title>Whole genome analyses suggest that Burkholderia sensu lato contains two further novel genera in the rhizoxinica-symbiotica group Mycetohabitans gen. nov., and Trinickia gen. nov.: implications for the evolution of diazotrophy and nodulation in the Burkholderiaceae.</title>
        <authorList>
            <person name="Estrada-de los Santos P."/>
            <person name="Palmer M."/>
            <person name="Chavez-Ramirez B."/>
            <person name="Beukes C."/>
            <person name="Steenkamp E.T."/>
            <person name="Hirsch A.M."/>
            <person name="Manyaka P."/>
            <person name="Maluk M."/>
            <person name="Lafos M."/>
            <person name="Crook M."/>
            <person name="Gross E."/>
            <person name="Simon M.F."/>
            <person name="Bueno dos Reis Junior F."/>
            <person name="Poole P.S."/>
            <person name="Venter S.N."/>
            <person name="James E.K."/>
        </authorList>
    </citation>
    <scope>NUCLEOTIDE SEQUENCE [LARGE SCALE GENOMIC DNA]</scope>
    <source>
        <strain evidence="10 11">GP25-8</strain>
    </source>
</reference>
<comment type="cofactor">
    <cofactor evidence="1 9">
        <name>pyridoxal 5'-phosphate</name>
        <dbReference type="ChEBI" id="CHEBI:597326"/>
    </cofactor>
</comment>
<dbReference type="GO" id="GO:0030170">
    <property type="term" value="F:pyridoxal phosphate binding"/>
    <property type="evidence" value="ECO:0007669"/>
    <property type="project" value="InterPro"/>
</dbReference>
<dbReference type="InterPro" id="IPR015421">
    <property type="entry name" value="PyrdxlP-dep_Trfase_major"/>
</dbReference>
<gene>
    <name evidence="10" type="ORF">C0Z19_18620</name>
</gene>
<dbReference type="Pfam" id="PF01053">
    <property type="entry name" value="Cys_Met_Meta_PP"/>
    <property type="match status" value="1"/>
</dbReference>
<dbReference type="GO" id="GO:0019346">
    <property type="term" value="P:transsulfuration"/>
    <property type="evidence" value="ECO:0007669"/>
    <property type="project" value="InterPro"/>
</dbReference>
<evidence type="ECO:0000256" key="2">
    <source>
        <dbReference type="ARBA" id="ARBA00009077"/>
    </source>
</evidence>
<dbReference type="FunFam" id="3.40.640.10:FF:000046">
    <property type="entry name" value="Cystathionine gamma-lyase"/>
    <property type="match status" value="1"/>
</dbReference>
<dbReference type="PANTHER" id="PTHR43500">
    <property type="entry name" value="CYSTATHIONINE BETA-LYASE-RELATED"/>
    <property type="match status" value="1"/>
</dbReference>
<dbReference type="InterPro" id="IPR015424">
    <property type="entry name" value="PyrdxlP-dep_Trfase"/>
</dbReference>
<evidence type="ECO:0000256" key="7">
    <source>
        <dbReference type="ARBA" id="ARBA00047625"/>
    </source>
</evidence>
<keyword evidence="3 8" id="KW-0663">Pyridoxal phosphate</keyword>
<comment type="caution">
    <text evidence="10">The sequence shown here is derived from an EMBL/GenBank/DDBJ whole genome shotgun (WGS) entry which is preliminary data.</text>
</comment>
<dbReference type="GO" id="GO:0047804">
    <property type="term" value="F:cysteine-S-conjugate beta-lyase activity"/>
    <property type="evidence" value="ECO:0007669"/>
    <property type="project" value="UniProtKB-EC"/>
</dbReference>